<accession>A0A026VTH0</accession>
<evidence type="ECO:0000256" key="2">
    <source>
        <dbReference type="SAM" id="Coils"/>
    </source>
</evidence>
<dbReference type="Proteomes" id="UP000053097">
    <property type="component" value="Unassembled WGS sequence"/>
</dbReference>
<gene>
    <name evidence="4" type="ORF">DMN91_006854</name>
    <name evidence="3" type="ORF">X777_16567</name>
</gene>
<evidence type="ECO:0000313" key="5">
    <source>
        <dbReference type="Proteomes" id="UP000053097"/>
    </source>
</evidence>
<feature type="coiled-coil region" evidence="2">
    <location>
        <begin position="68"/>
        <end position="95"/>
    </location>
</feature>
<name>A0A026VTH0_OOCBI</name>
<evidence type="ECO:0000313" key="4">
    <source>
        <dbReference type="EMBL" id="RLU20247.1"/>
    </source>
</evidence>
<dbReference type="PANTHER" id="PTHR34766:SF1">
    <property type="entry name" value="UPF0449 PROTEIN C19ORF25"/>
    <property type="match status" value="1"/>
</dbReference>
<reference evidence="4" key="3">
    <citation type="submission" date="2018-07" db="EMBL/GenBank/DDBJ databases">
        <authorList>
            <person name="Mckenzie S.K."/>
            <person name="Kronauer D.J.C."/>
        </authorList>
    </citation>
    <scope>NUCLEOTIDE SEQUENCE</scope>
    <source>
        <strain evidence="4">Clonal line C1</strain>
    </source>
</reference>
<dbReference type="EMBL" id="KK107942">
    <property type="protein sequence ID" value="EZA47088.1"/>
    <property type="molecule type" value="Genomic_DNA"/>
</dbReference>
<evidence type="ECO:0000256" key="1">
    <source>
        <dbReference type="ARBA" id="ARBA00006137"/>
    </source>
</evidence>
<organism evidence="3 5">
    <name type="scientific">Ooceraea biroi</name>
    <name type="common">Clonal raider ant</name>
    <name type="synonym">Cerapachys biroi</name>
    <dbReference type="NCBI Taxonomy" id="2015173"/>
    <lineage>
        <taxon>Eukaryota</taxon>
        <taxon>Metazoa</taxon>
        <taxon>Ecdysozoa</taxon>
        <taxon>Arthropoda</taxon>
        <taxon>Hexapoda</taxon>
        <taxon>Insecta</taxon>
        <taxon>Pterygota</taxon>
        <taxon>Neoptera</taxon>
        <taxon>Endopterygota</taxon>
        <taxon>Hymenoptera</taxon>
        <taxon>Apocrita</taxon>
        <taxon>Aculeata</taxon>
        <taxon>Formicoidea</taxon>
        <taxon>Formicidae</taxon>
        <taxon>Dorylinae</taxon>
        <taxon>Ooceraea</taxon>
    </lineage>
</organism>
<reference evidence="3 5" key="1">
    <citation type="journal article" date="2014" name="Curr. Biol.">
        <title>The genome of the clonal raider ant Cerapachys biroi.</title>
        <authorList>
            <person name="Oxley P.R."/>
            <person name="Ji L."/>
            <person name="Fetter-Pruneda I."/>
            <person name="McKenzie S.K."/>
            <person name="Li C."/>
            <person name="Hu H."/>
            <person name="Zhang G."/>
            <person name="Kronauer D.J."/>
        </authorList>
    </citation>
    <scope>NUCLEOTIDE SEQUENCE [LARGE SCALE GENOMIC DNA]</scope>
</reference>
<dbReference type="EMBL" id="QOIP01000007">
    <property type="protein sequence ID" value="RLU20247.1"/>
    <property type="molecule type" value="Genomic_DNA"/>
</dbReference>
<dbReference type="PANTHER" id="PTHR34766">
    <property type="entry name" value="UPF0449 PROTEIN C19ORF25"/>
    <property type="match status" value="1"/>
</dbReference>
<keyword evidence="5" id="KW-1185">Reference proteome</keyword>
<dbReference type="Pfam" id="PF15136">
    <property type="entry name" value="UPF0449"/>
    <property type="match status" value="1"/>
</dbReference>
<dbReference type="AlphaFoldDB" id="A0A026VTH0"/>
<dbReference type="OMA" id="IASELCM"/>
<reference evidence="4" key="2">
    <citation type="journal article" date="2018" name="Genome Res.">
        <title>The genomic architecture and molecular evolution of ant odorant receptors.</title>
        <authorList>
            <person name="McKenzie S.K."/>
            <person name="Kronauer D.J.C."/>
        </authorList>
    </citation>
    <scope>NUCLEOTIDE SEQUENCE [LARGE SCALE GENOMIC DNA]</scope>
    <source>
        <strain evidence="4">Clonal line C1</strain>
    </source>
</reference>
<sequence length="114" mass="13118">MIDVMMFGNKKNSLPRPHLPSHDHVLEDLGNATVDDVAFKIIGNLSKNSYDLTSINNSDEIYKKVKTYLNTKQRLRQLEHTLKNETHQVKVDNEEIRKLANDIKKQAQAALITY</sequence>
<dbReference type="InterPro" id="IPR028227">
    <property type="entry name" value="UPF0449"/>
</dbReference>
<evidence type="ECO:0000313" key="3">
    <source>
        <dbReference type="EMBL" id="EZA47088.1"/>
    </source>
</evidence>
<comment type="similarity">
    <text evidence="1">Belongs to the UPF0449 family.</text>
</comment>
<dbReference type="OrthoDB" id="6129359at2759"/>
<proteinExistence type="inferred from homology"/>
<keyword evidence="2" id="KW-0175">Coiled coil</keyword>
<dbReference type="Proteomes" id="UP000279307">
    <property type="component" value="Chromosome 7"/>
</dbReference>
<protein>
    <submittedName>
        <fullName evidence="3">Uncharacterized protein</fullName>
    </submittedName>
</protein>